<organism evidence="1 2">
    <name type="scientific">Rhizopus stolonifer</name>
    <name type="common">Rhizopus nigricans</name>
    <dbReference type="NCBI Taxonomy" id="4846"/>
    <lineage>
        <taxon>Eukaryota</taxon>
        <taxon>Fungi</taxon>
        <taxon>Fungi incertae sedis</taxon>
        <taxon>Mucoromycota</taxon>
        <taxon>Mucoromycotina</taxon>
        <taxon>Mucoromycetes</taxon>
        <taxon>Mucorales</taxon>
        <taxon>Mucorineae</taxon>
        <taxon>Rhizopodaceae</taxon>
        <taxon>Rhizopus</taxon>
    </lineage>
</organism>
<protein>
    <recommendedName>
        <fullName evidence="3">Reverse transcriptase zinc-binding domain-containing protein</fullName>
    </recommendedName>
</protein>
<gene>
    <name evidence="1" type="ORF">CU098_007928</name>
</gene>
<accession>A0A367KD01</accession>
<dbReference type="OrthoDB" id="2282634at2759"/>
<evidence type="ECO:0008006" key="3">
    <source>
        <dbReference type="Google" id="ProtNLM"/>
    </source>
</evidence>
<dbReference type="AlphaFoldDB" id="A0A367KD01"/>
<keyword evidence="2" id="KW-1185">Reference proteome</keyword>
<evidence type="ECO:0000313" key="1">
    <source>
        <dbReference type="EMBL" id="RCI00134.1"/>
    </source>
</evidence>
<name>A0A367KD01_RHIST</name>
<reference evidence="1 2" key="1">
    <citation type="journal article" date="2018" name="G3 (Bethesda)">
        <title>Phylogenetic and Phylogenomic Definition of Rhizopus Species.</title>
        <authorList>
            <person name="Gryganskyi A.P."/>
            <person name="Golan J."/>
            <person name="Dolatabadi S."/>
            <person name="Mondo S."/>
            <person name="Robb S."/>
            <person name="Idnurm A."/>
            <person name="Muszewska A."/>
            <person name="Steczkiewicz K."/>
            <person name="Masonjones S."/>
            <person name="Liao H.L."/>
            <person name="Gajdeczka M.T."/>
            <person name="Anike F."/>
            <person name="Vuek A."/>
            <person name="Anishchenko I.M."/>
            <person name="Voigt K."/>
            <person name="de Hoog G.S."/>
            <person name="Smith M.E."/>
            <person name="Heitman J."/>
            <person name="Vilgalys R."/>
            <person name="Stajich J.E."/>
        </authorList>
    </citation>
    <scope>NUCLEOTIDE SEQUENCE [LARGE SCALE GENOMIC DNA]</scope>
    <source>
        <strain evidence="1 2">LSU 92-RS-03</strain>
    </source>
</reference>
<proteinExistence type="predicted"/>
<comment type="caution">
    <text evidence="1">The sequence shown here is derived from an EMBL/GenBank/DDBJ whole genome shotgun (WGS) entry which is preliminary data.</text>
</comment>
<dbReference type="Proteomes" id="UP000253551">
    <property type="component" value="Unassembled WGS sequence"/>
</dbReference>
<sequence>MALCTAPTPLCSFCQEVETVLHFFFRCPQKSIFWDIVIREFLWSGTSIDDISSVLQSLDFDKINVNKKLSFCPYDTIRKS</sequence>
<evidence type="ECO:0000313" key="2">
    <source>
        <dbReference type="Proteomes" id="UP000253551"/>
    </source>
</evidence>
<dbReference type="EMBL" id="PJQM01001874">
    <property type="protein sequence ID" value="RCI00134.1"/>
    <property type="molecule type" value="Genomic_DNA"/>
</dbReference>